<name>A0A6N2B0I6_SOLCI</name>
<organism evidence="2">
    <name type="scientific">Solanum chilense</name>
    <name type="common">Tomato</name>
    <name type="synonym">Lycopersicon chilense</name>
    <dbReference type="NCBI Taxonomy" id="4083"/>
    <lineage>
        <taxon>Eukaryota</taxon>
        <taxon>Viridiplantae</taxon>
        <taxon>Streptophyta</taxon>
        <taxon>Embryophyta</taxon>
        <taxon>Tracheophyta</taxon>
        <taxon>Spermatophyta</taxon>
        <taxon>Magnoliopsida</taxon>
        <taxon>eudicotyledons</taxon>
        <taxon>Gunneridae</taxon>
        <taxon>Pentapetalae</taxon>
        <taxon>asterids</taxon>
        <taxon>lamiids</taxon>
        <taxon>Solanales</taxon>
        <taxon>Solanaceae</taxon>
        <taxon>Solanoideae</taxon>
        <taxon>Solaneae</taxon>
        <taxon>Solanum</taxon>
        <taxon>Solanum subgen. Lycopersicon</taxon>
    </lineage>
</organism>
<accession>A0A6N2B0I6</accession>
<proteinExistence type="predicted"/>
<dbReference type="EMBL" id="RXGB01005132">
    <property type="protein sequence ID" value="TMW88375.1"/>
    <property type="molecule type" value="Genomic_DNA"/>
</dbReference>
<feature type="region of interest" description="Disordered" evidence="1">
    <location>
        <begin position="329"/>
        <end position="350"/>
    </location>
</feature>
<dbReference type="PANTHER" id="PTHR37258">
    <property type="entry name" value="FANTOM PROTEIN"/>
    <property type="match status" value="1"/>
</dbReference>
<evidence type="ECO:0000313" key="2">
    <source>
        <dbReference type="EMBL" id="TMW88375.1"/>
    </source>
</evidence>
<reference evidence="2" key="1">
    <citation type="submission" date="2019-05" db="EMBL/GenBank/DDBJ databases">
        <title>The de novo reference genome and transcriptome assemblies of the wild tomato species Solanum chilense.</title>
        <authorList>
            <person name="Stam R."/>
            <person name="Nosenko T."/>
            <person name="Hoerger A.C."/>
            <person name="Stephan W."/>
            <person name="Seidel M.A."/>
            <person name="Kuhn J.M.M."/>
            <person name="Haberer G."/>
            <person name="Tellier A."/>
        </authorList>
    </citation>
    <scope>NUCLEOTIDE SEQUENCE</scope>
    <source>
        <tissue evidence="2">Mature leaves</tissue>
    </source>
</reference>
<feature type="region of interest" description="Disordered" evidence="1">
    <location>
        <begin position="33"/>
        <end position="98"/>
    </location>
</feature>
<gene>
    <name evidence="2" type="ORF">EJD97_018637</name>
</gene>
<protein>
    <submittedName>
        <fullName evidence="2">Uncharacterized protein</fullName>
    </submittedName>
</protein>
<dbReference type="AlphaFoldDB" id="A0A6N2B0I6"/>
<feature type="compositionally biased region" description="Polar residues" evidence="1">
    <location>
        <begin position="61"/>
        <end position="72"/>
    </location>
</feature>
<sequence length="350" mass="39163">MLCSISTQKSAGSNWLDRLRSSKGFSFADNRNLEQFLTHQTPNGSDSLPPSTETEIRDSNNNDNTGSESSSDPIRPVNEPVLSRDQAPAASHNSEDNEELCSVVTNVLSELFCMGESTSFPKFSVKRGSRKQTNPRFCASSEINGDAVVEVGQRKEEIESLDKCRVEIKDSQVKLLEEGHNLNLAEEEDKSNANLMGFSRTEVMVIDTSCAPWKFEKLLFRKKNVWKVRDKKSKTLNLGKKKRKVDVTIEDARGEKKRKFISGHNGYAEKGRECKFSVSEKLQLDDKLEGTCKRTSDSFGQASKKKQRYLKLKKASSSVVLIKSIPTSKKNGVGFAKNSLKPSHRQCQAQ</sequence>
<feature type="compositionally biased region" description="Polar residues" evidence="1">
    <location>
        <begin position="33"/>
        <end position="53"/>
    </location>
</feature>
<comment type="caution">
    <text evidence="2">The sequence shown here is derived from an EMBL/GenBank/DDBJ whole genome shotgun (WGS) entry which is preliminary data.</text>
</comment>
<evidence type="ECO:0000256" key="1">
    <source>
        <dbReference type="SAM" id="MobiDB-lite"/>
    </source>
</evidence>
<dbReference type="PANTHER" id="PTHR37258:SF1">
    <property type="entry name" value="FANTOM PROTEIN"/>
    <property type="match status" value="1"/>
</dbReference>